<proteinExistence type="predicted"/>
<name>A0A4C1ZJX1_EUMVA</name>
<evidence type="ECO:0000313" key="2">
    <source>
        <dbReference type="Proteomes" id="UP000299102"/>
    </source>
</evidence>
<gene>
    <name evidence="1" type="ORF">EVAR_66056_1</name>
</gene>
<organism evidence="1 2">
    <name type="scientific">Eumeta variegata</name>
    <name type="common">Bagworm moth</name>
    <name type="synonym">Eumeta japonica</name>
    <dbReference type="NCBI Taxonomy" id="151549"/>
    <lineage>
        <taxon>Eukaryota</taxon>
        <taxon>Metazoa</taxon>
        <taxon>Ecdysozoa</taxon>
        <taxon>Arthropoda</taxon>
        <taxon>Hexapoda</taxon>
        <taxon>Insecta</taxon>
        <taxon>Pterygota</taxon>
        <taxon>Neoptera</taxon>
        <taxon>Endopterygota</taxon>
        <taxon>Lepidoptera</taxon>
        <taxon>Glossata</taxon>
        <taxon>Ditrysia</taxon>
        <taxon>Tineoidea</taxon>
        <taxon>Psychidae</taxon>
        <taxon>Oiketicinae</taxon>
        <taxon>Eumeta</taxon>
    </lineage>
</organism>
<accession>A0A4C1ZJX1</accession>
<keyword evidence="2" id="KW-1185">Reference proteome</keyword>
<sequence>MKINLEWQCLVRAKGHVGCGVERRLGVFQVLASDSGYLYARRFKLHGADVYPARLTVTAQVAISELRAEGSTGRYGHWKCKLRICKK</sequence>
<protein>
    <submittedName>
        <fullName evidence="1">Uncharacterized protein</fullName>
    </submittedName>
</protein>
<comment type="caution">
    <text evidence="1">The sequence shown here is derived from an EMBL/GenBank/DDBJ whole genome shotgun (WGS) entry which is preliminary data.</text>
</comment>
<dbReference type="EMBL" id="BGZK01001858">
    <property type="protein sequence ID" value="GBP87414.1"/>
    <property type="molecule type" value="Genomic_DNA"/>
</dbReference>
<reference evidence="1 2" key="1">
    <citation type="journal article" date="2019" name="Commun. Biol.">
        <title>The bagworm genome reveals a unique fibroin gene that provides high tensile strength.</title>
        <authorList>
            <person name="Kono N."/>
            <person name="Nakamura H."/>
            <person name="Ohtoshi R."/>
            <person name="Tomita M."/>
            <person name="Numata K."/>
            <person name="Arakawa K."/>
        </authorList>
    </citation>
    <scope>NUCLEOTIDE SEQUENCE [LARGE SCALE GENOMIC DNA]</scope>
</reference>
<evidence type="ECO:0000313" key="1">
    <source>
        <dbReference type="EMBL" id="GBP87414.1"/>
    </source>
</evidence>
<dbReference type="Proteomes" id="UP000299102">
    <property type="component" value="Unassembled WGS sequence"/>
</dbReference>
<dbReference type="AlphaFoldDB" id="A0A4C1ZJX1"/>